<sequence>MKKYLFNITALLALGNLSAQVRTVNSATNVSVTNSPAFIDASSNTTVNGSSNIGKGLIFPRVDLSAMTAFPGVTAGIPNSFPTRFDGMIVYNTASSGTSGVGSTQGTLTPGYWYYENKTSSNTGGTWKPMSTATSAVANTASNGLTLSGNDVKLGGILSQATDIATAGNNLTISGTGNVGVGTSSPTAKLEINNGTTAGAIKITDGTQGAGKVLTSDANGLSSWMTPNNLYTNDGTISGARTVNLGSNSITFSGTGGLTNFTGSTGWAASFSSTANGATPNKVVIGTQAGVATIGANNNGLTAWADLSLNPYTGNVGIGTLSPGARLEINNGTTAGALKIVDGTQGAGKVFTSDANGVGKWQVNVGNQNSLYTNKVCSTSSTITLNQGVSTSLPGIGSYTCPNSGRYELIFHSFFNNPGTIGTKTFYVDTKLNGTVVKHEETYSYCDANSYVNTHYPVIITANAGDVLTIEIIAQAGAPLQIQPSLAYRNNLDIIYLGL</sequence>
<keyword evidence="3" id="KW-1185">Reference proteome</keyword>
<dbReference type="Proteomes" id="UP000321863">
    <property type="component" value="Unassembled WGS sequence"/>
</dbReference>
<dbReference type="EMBL" id="BJYJ01000047">
    <property type="protein sequence ID" value="GEN78099.1"/>
    <property type="molecule type" value="Genomic_DNA"/>
</dbReference>
<organism evidence="2 3">
    <name type="scientific">Chryseobacterium hagamense</name>
    <dbReference type="NCBI Taxonomy" id="395935"/>
    <lineage>
        <taxon>Bacteria</taxon>
        <taxon>Pseudomonadati</taxon>
        <taxon>Bacteroidota</taxon>
        <taxon>Flavobacteriia</taxon>
        <taxon>Flavobacteriales</taxon>
        <taxon>Weeksellaceae</taxon>
        <taxon>Chryseobacterium group</taxon>
        <taxon>Chryseobacterium</taxon>
    </lineage>
</organism>
<evidence type="ECO:0000313" key="2">
    <source>
        <dbReference type="EMBL" id="GEN78099.1"/>
    </source>
</evidence>
<protein>
    <recommendedName>
        <fullName evidence="4">C1q domain-containing protein</fullName>
    </recommendedName>
</protein>
<dbReference type="OrthoDB" id="1275288at2"/>
<evidence type="ECO:0000256" key="1">
    <source>
        <dbReference type="SAM" id="SignalP"/>
    </source>
</evidence>
<comment type="caution">
    <text evidence="2">The sequence shown here is derived from an EMBL/GenBank/DDBJ whole genome shotgun (WGS) entry which is preliminary data.</text>
</comment>
<evidence type="ECO:0000313" key="3">
    <source>
        <dbReference type="Proteomes" id="UP000321863"/>
    </source>
</evidence>
<keyword evidence="1" id="KW-0732">Signal</keyword>
<dbReference type="AlphaFoldDB" id="A0A511YSE2"/>
<reference evidence="2 3" key="1">
    <citation type="submission" date="2019-07" db="EMBL/GenBank/DDBJ databases">
        <title>Whole genome shotgun sequence of Chryseobacterium hagamense NBRC 105253.</title>
        <authorList>
            <person name="Hosoyama A."/>
            <person name="Uohara A."/>
            <person name="Ohji S."/>
            <person name="Ichikawa N."/>
        </authorList>
    </citation>
    <scope>NUCLEOTIDE SEQUENCE [LARGE SCALE GENOMIC DNA]</scope>
    <source>
        <strain evidence="2 3">NBRC 105253</strain>
    </source>
</reference>
<evidence type="ECO:0008006" key="4">
    <source>
        <dbReference type="Google" id="ProtNLM"/>
    </source>
</evidence>
<name>A0A511YSE2_9FLAO</name>
<feature type="chain" id="PRO_5022014028" description="C1q domain-containing protein" evidence="1">
    <location>
        <begin position="20"/>
        <end position="499"/>
    </location>
</feature>
<dbReference type="RefSeq" id="WP_146944498.1">
    <property type="nucleotide sequence ID" value="NZ_BJYJ01000047.1"/>
</dbReference>
<proteinExistence type="predicted"/>
<feature type="signal peptide" evidence="1">
    <location>
        <begin position="1"/>
        <end position="19"/>
    </location>
</feature>
<accession>A0A511YSE2</accession>
<gene>
    <name evidence="2" type="ORF">CHA01nite_38390</name>
</gene>